<keyword evidence="2" id="KW-1185">Reference proteome</keyword>
<evidence type="ECO:0000313" key="1">
    <source>
        <dbReference type="EMBL" id="MBA2881913.1"/>
    </source>
</evidence>
<dbReference type="Proteomes" id="UP000525298">
    <property type="component" value="Unassembled WGS sequence"/>
</dbReference>
<gene>
    <name evidence="1" type="ORF">HNR65_002247</name>
</gene>
<proteinExistence type="predicted"/>
<dbReference type="EMBL" id="JACDUS010000006">
    <property type="protein sequence ID" value="MBA2881913.1"/>
    <property type="molecule type" value="Genomic_DNA"/>
</dbReference>
<protein>
    <submittedName>
        <fullName evidence="1">Uncharacterized protein</fullName>
    </submittedName>
</protein>
<sequence>MAHILKNNQSTEARIEELGAGKNPFCRHYDQCLTRAARRDVTFCCQGCAHERDYWDYEYEYEYDDFLPIVRLLIAVFRHDDPELLQRFEALINERHTKEGPFSLDSL</sequence>
<dbReference type="RefSeq" id="WP_181551569.1">
    <property type="nucleotide sequence ID" value="NZ_JACDUS010000006.1"/>
</dbReference>
<accession>A0A7W0HL58</accession>
<organism evidence="1 2">
    <name type="scientific">Desulfosalsimonas propionicica</name>
    <dbReference type="NCBI Taxonomy" id="332175"/>
    <lineage>
        <taxon>Bacteria</taxon>
        <taxon>Pseudomonadati</taxon>
        <taxon>Thermodesulfobacteriota</taxon>
        <taxon>Desulfobacteria</taxon>
        <taxon>Desulfobacterales</taxon>
        <taxon>Desulfosalsimonadaceae</taxon>
        <taxon>Desulfosalsimonas</taxon>
    </lineage>
</organism>
<reference evidence="1 2" key="1">
    <citation type="submission" date="2020-07" db="EMBL/GenBank/DDBJ databases">
        <title>Genomic Encyclopedia of Type Strains, Phase IV (KMG-IV): sequencing the most valuable type-strain genomes for metagenomic binning, comparative biology and taxonomic classification.</title>
        <authorList>
            <person name="Goeker M."/>
        </authorList>
    </citation>
    <scope>NUCLEOTIDE SEQUENCE [LARGE SCALE GENOMIC DNA]</scope>
    <source>
        <strain evidence="1 2">DSM 17721</strain>
    </source>
</reference>
<evidence type="ECO:0000313" key="2">
    <source>
        <dbReference type="Proteomes" id="UP000525298"/>
    </source>
</evidence>
<comment type="caution">
    <text evidence="1">The sequence shown here is derived from an EMBL/GenBank/DDBJ whole genome shotgun (WGS) entry which is preliminary data.</text>
</comment>
<name>A0A7W0HL58_9BACT</name>
<dbReference type="AlphaFoldDB" id="A0A7W0HL58"/>